<gene>
    <name evidence="1" type="ORF">BH720_028370</name>
</gene>
<evidence type="ECO:0000313" key="2">
    <source>
        <dbReference type="Proteomes" id="UP000095472"/>
    </source>
</evidence>
<dbReference type="Proteomes" id="UP000095472">
    <property type="component" value="Chromosome"/>
</dbReference>
<reference evidence="1 2" key="1">
    <citation type="journal article" date="2016" name="Genome Announc.">
        <title>Draft Genome Sequence of the Thermotolerant Cyanobacterium Desertifilum sp. IPPAS B-1220.</title>
        <authorList>
            <person name="Mironov K.S."/>
            <person name="Sinetova M.A."/>
            <person name="Bolatkhan K."/>
            <person name="Zayadan B.K."/>
            <person name="Ustinova V.V."/>
            <person name="Kupriyanova E.V."/>
            <person name="Skrypnik A.N."/>
            <person name="Gogoleva N.E."/>
            <person name="Gogolev Y.V."/>
            <person name="Los D.A."/>
        </authorList>
    </citation>
    <scope>NUCLEOTIDE SEQUENCE [LARGE SCALE GENOMIC DNA]</scope>
    <source>
        <strain evidence="1 2">IPPAS B-1220</strain>
    </source>
</reference>
<keyword evidence="1" id="KW-0808">Transferase</keyword>
<dbReference type="EMBL" id="CP182909">
    <property type="protein sequence ID" value="XPM63253.1"/>
    <property type="molecule type" value="Genomic_DNA"/>
</dbReference>
<accession>A0ACD5GQT7</accession>
<sequence>MQKQWQLPPPGLHLLIVTLLLLGVFFRLSHLDLKVYAHDEVFTSLRVAGYDAERVTQRVFSGEVLTAVDLLQYQRLSPDLGWGDTFRALMGNPEHPPLYYLMSRLWVQVFGSSVATFRALSATISLLSFPALYWLCLELFGSARVGWIAIAAARNCAISRPLCSRSQTL</sequence>
<evidence type="ECO:0000313" key="1">
    <source>
        <dbReference type="EMBL" id="XPM63253.1"/>
    </source>
</evidence>
<protein>
    <submittedName>
        <fullName evidence="1">Glycosyltransferase family 39 protein</fullName>
        <ecNumber evidence="1">2.4.-.-</ecNumber>
    </submittedName>
</protein>
<keyword evidence="2" id="KW-1185">Reference proteome</keyword>
<name>A0ACD5GQT7_9CYAN</name>
<proteinExistence type="predicted"/>
<dbReference type="EC" id="2.4.-.-" evidence="1"/>
<organism evidence="1 2">
    <name type="scientific">Desertifilum tharense IPPAS B-1220</name>
    <dbReference type="NCBI Taxonomy" id="1781255"/>
    <lineage>
        <taxon>Bacteria</taxon>
        <taxon>Bacillati</taxon>
        <taxon>Cyanobacteriota</taxon>
        <taxon>Cyanophyceae</taxon>
        <taxon>Desertifilales</taxon>
        <taxon>Desertifilaceae</taxon>
        <taxon>Desertifilum</taxon>
    </lineage>
</organism>
<keyword evidence="1" id="KW-0328">Glycosyltransferase</keyword>